<keyword evidence="2" id="KW-1185">Reference proteome</keyword>
<evidence type="ECO:0000313" key="1">
    <source>
        <dbReference type="EMBL" id="MBA9078331.1"/>
    </source>
</evidence>
<proteinExistence type="predicted"/>
<protein>
    <submittedName>
        <fullName evidence="1">Uncharacterized protein</fullName>
    </submittedName>
</protein>
<dbReference type="EMBL" id="JACJIQ010000012">
    <property type="protein sequence ID" value="MBA9078331.1"/>
    <property type="molecule type" value="Genomic_DNA"/>
</dbReference>
<dbReference type="AlphaFoldDB" id="A0A839GX83"/>
<dbReference type="Proteomes" id="UP000563094">
    <property type="component" value="Unassembled WGS sequence"/>
</dbReference>
<name>A0A839GX83_9BACT</name>
<accession>A0A839GX83</accession>
<evidence type="ECO:0000313" key="2">
    <source>
        <dbReference type="Proteomes" id="UP000563094"/>
    </source>
</evidence>
<gene>
    <name evidence="1" type="ORF">FHS90_003057</name>
</gene>
<organism evidence="1 2">
    <name type="scientific">Rufibacter quisquiliarum</name>
    <dbReference type="NCBI Taxonomy" id="1549639"/>
    <lineage>
        <taxon>Bacteria</taxon>
        <taxon>Pseudomonadati</taxon>
        <taxon>Bacteroidota</taxon>
        <taxon>Cytophagia</taxon>
        <taxon>Cytophagales</taxon>
        <taxon>Hymenobacteraceae</taxon>
        <taxon>Rufibacter</taxon>
    </lineage>
</organism>
<reference evidence="1 2" key="1">
    <citation type="submission" date="2020-08" db="EMBL/GenBank/DDBJ databases">
        <title>Genomic Encyclopedia of Type Strains, Phase IV (KMG-IV): sequencing the most valuable type-strain genomes for metagenomic binning, comparative biology and taxonomic classification.</title>
        <authorList>
            <person name="Goeker M."/>
        </authorList>
    </citation>
    <scope>NUCLEOTIDE SEQUENCE [LARGE SCALE GENOMIC DNA]</scope>
    <source>
        <strain evidence="1 2">DSM 29854</strain>
    </source>
</reference>
<sequence>MGKDGGLFRHTELTEEEWETWLELCPAPLHWGVVSTFNACRVTNFYTWHTGQRVNVAVITVERDLPRKYELVKAVSGREMEEWLAEQHRENQRNRKKQ</sequence>
<comment type="caution">
    <text evidence="1">The sequence shown here is derived from an EMBL/GenBank/DDBJ whole genome shotgun (WGS) entry which is preliminary data.</text>
</comment>
<dbReference type="RefSeq" id="WP_182513592.1">
    <property type="nucleotide sequence ID" value="NZ_JACJIQ010000012.1"/>
</dbReference>